<sequence>MDILDRLLAFAQISAGISVKCQLQGDWQLENPHQTGQAIAHIISYGQAYLQHNGKTHHLKQGDIVFFPRFADHTLRSQIQPLTSKNAVNLEQLGAFTLTQAGLSQSKCDMFCLHFYYDHQAELMESLPEMIVFQVAETPLKAMLDILKQEAETPNLAVKSVVNSLAVVILTMILREHLLVNHNNQLFGILKGWQDLRLRPLIKAILLNPEHEWQVDDMAAFIHLSRAQLVRLFNKHLCISPHAFVHKIRLQKAAMLLKSQAGSVLSIALSCGFQSEPHFITAFKKQYCVTPSQYRQLNP</sequence>
<dbReference type="SMART" id="SM00342">
    <property type="entry name" value="HTH_ARAC"/>
    <property type="match status" value="1"/>
</dbReference>
<dbReference type="SUPFAM" id="SSF46689">
    <property type="entry name" value="Homeodomain-like"/>
    <property type="match status" value="2"/>
</dbReference>
<dbReference type="Pfam" id="PF12833">
    <property type="entry name" value="HTH_18"/>
    <property type="match status" value="1"/>
</dbReference>
<dbReference type="GO" id="GO:0003700">
    <property type="term" value="F:DNA-binding transcription factor activity"/>
    <property type="evidence" value="ECO:0007669"/>
    <property type="project" value="InterPro"/>
</dbReference>
<dbReference type="Pfam" id="PF12852">
    <property type="entry name" value="Cupin_6"/>
    <property type="match status" value="1"/>
</dbReference>
<evidence type="ECO:0000259" key="4">
    <source>
        <dbReference type="PROSITE" id="PS01124"/>
    </source>
</evidence>
<keyword evidence="2 5" id="KW-0238">DNA-binding</keyword>
<keyword evidence="3" id="KW-0804">Transcription</keyword>
<keyword evidence="1" id="KW-0805">Transcription regulation</keyword>
<evidence type="ECO:0000313" key="5">
    <source>
        <dbReference type="EMBL" id="STY65630.1"/>
    </source>
</evidence>
<dbReference type="InterPro" id="IPR009057">
    <property type="entry name" value="Homeodomain-like_sf"/>
</dbReference>
<dbReference type="InterPro" id="IPR011051">
    <property type="entry name" value="RmlC_Cupin_sf"/>
</dbReference>
<dbReference type="Proteomes" id="UP000254031">
    <property type="component" value="Unassembled WGS sequence"/>
</dbReference>
<protein>
    <submittedName>
        <fullName evidence="5">DNA-binding transcriptional regulator AraC</fullName>
    </submittedName>
</protein>
<dbReference type="InterPro" id="IPR014710">
    <property type="entry name" value="RmlC-like_jellyroll"/>
</dbReference>
<dbReference type="InterPro" id="IPR018060">
    <property type="entry name" value="HTH_AraC"/>
</dbReference>
<dbReference type="RefSeq" id="WP_020831234.1">
    <property type="nucleotide sequence ID" value="NZ_CP017484.1"/>
</dbReference>
<dbReference type="PROSITE" id="PS01124">
    <property type="entry name" value="HTH_ARAC_FAMILY_2"/>
    <property type="match status" value="1"/>
</dbReference>
<evidence type="ECO:0000256" key="2">
    <source>
        <dbReference type="ARBA" id="ARBA00023125"/>
    </source>
</evidence>
<dbReference type="Gene3D" id="1.10.10.60">
    <property type="entry name" value="Homeodomain-like"/>
    <property type="match status" value="1"/>
</dbReference>
<dbReference type="PANTHER" id="PTHR46796">
    <property type="entry name" value="HTH-TYPE TRANSCRIPTIONAL ACTIVATOR RHAS-RELATED"/>
    <property type="match status" value="1"/>
</dbReference>
<dbReference type="InterPro" id="IPR032783">
    <property type="entry name" value="AraC_lig"/>
</dbReference>
<accession>A0A378NB58</accession>
<dbReference type="InterPro" id="IPR050204">
    <property type="entry name" value="AraC_XylS_family_regulators"/>
</dbReference>
<dbReference type="EMBL" id="UGPL01000006">
    <property type="protein sequence ID" value="STY65630.1"/>
    <property type="molecule type" value="Genomic_DNA"/>
</dbReference>
<dbReference type="SUPFAM" id="SSF51182">
    <property type="entry name" value="RmlC-like cupins"/>
    <property type="match status" value="1"/>
</dbReference>
<organism evidence="5 6">
    <name type="scientific">Mannheimia haemolytica</name>
    <name type="common">Pasteurella haemolytica</name>
    <dbReference type="NCBI Taxonomy" id="75985"/>
    <lineage>
        <taxon>Bacteria</taxon>
        <taxon>Pseudomonadati</taxon>
        <taxon>Pseudomonadota</taxon>
        <taxon>Gammaproteobacteria</taxon>
        <taxon>Pasteurellales</taxon>
        <taxon>Pasteurellaceae</taxon>
        <taxon>Mannheimia</taxon>
    </lineage>
</organism>
<dbReference type="PANTHER" id="PTHR46796:SF13">
    <property type="entry name" value="HTH-TYPE TRANSCRIPTIONAL ACTIVATOR RHAS"/>
    <property type="match status" value="1"/>
</dbReference>
<proteinExistence type="predicted"/>
<dbReference type="PRINTS" id="PR00032">
    <property type="entry name" value="HTHARAC"/>
</dbReference>
<dbReference type="AlphaFoldDB" id="A0A378NB58"/>
<name>A0A378NB58_MANHA</name>
<reference evidence="5 6" key="1">
    <citation type="submission" date="2018-06" db="EMBL/GenBank/DDBJ databases">
        <authorList>
            <consortium name="Pathogen Informatics"/>
            <person name="Doyle S."/>
        </authorList>
    </citation>
    <scope>NUCLEOTIDE SEQUENCE [LARGE SCALE GENOMIC DNA]</scope>
    <source>
        <strain evidence="5 6">NCTC9380</strain>
    </source>
</reference>
<evidence type="ECO:0000256" key="1">
    <source>
        <dbReference type="ARBA" id="ARBA00023015"/>
    </source>
</evidence>
<gene>
    <name evidence="5" type="primary">tetD</name>
    <name evidence="5" type="ORF">NCTC9380_00898</name>
</gene>
<evidence type="ECO:0000313" key="6">
    <source>
        <dbReference type="Proteomes" id="UP000254031"/>
    </source>
</evidence>
<dbReference type="InterPro" id="IPR020449">
    <property type="entry name" value="Tscrpt_reg_AraC-type_HTH"/>
</dbReference>
<dbReference type="GO" id="GO:0043565">
    <property type="term" value="F:sequence-specific DNA binding"/>
    <property type="evidence" value="ECO:0007669"/>
    <property type="project" value="InterPro"/>
</dbReference>
<dbReference type="Gene3D" id="2.60.120.10">
    <property type="entry name" value="Jelly Rolls"/>
    <property type="match status" value="1"/>
</dbReference>
<evidence type="ECO:0000256" key="3">
    <source>
        <dbReference type="ARBA" id="ARBA00023163"/>
    </source>
</evidence>
<feature type="domain" description="HTH araC/xylS-type" evidence="4">
    <location>
        <begin position="199"/>
        <end position="297"/>
    </location>
</feature>